<dbReference type="Gene3D" id="1.10.1200.10">
    <property type="entry name" value="ACP-like"/>
    <property type="match status" value="1"/>
</dbReference>
<proteinExistence type="predicted"/>
<dbReference type="InterPro" id="IPR003819">
    <property type="entry name" value="TauD/TfdA-like"/>
</dbReference>
<name>A0ABW2PDM6_9ACTN</name>
<dbReference type="Gene3D" id="3.40.50.12780">
    <property type="entry name" value="N-terminal domain of ligase-like"/>
    <property type="match status" value="1"/>
</dbReference>
<dbReference type="SUPFAM" id="SSF47336">
    <property type="entry name" value="ACP-like"/>
    <property type="match status" value="1"/>
</dbReference>
<sequence>MSPETPGSPAPPAPSPATLLAAHAKVLAALSGETTVATGYRAPGAAEALPCRITVGDGTWRELTAAASRAEEELRRHAGHPVAALRAELGPEAMWFKTVLDLSGGDPDAGLGEVVLRAEVDLPRGRLLLRYRTDVVDEKYAGRIAGYYRTALELAARDLDAPHGERSLLAEQELRHQLDVLAGPPRELPDRRFHELFEERARERPGEVAAARGGVELTYAELNARANRLAWGLLARGLAAEDVVAVAAERDLDWMAAVIAILKAGGVYLPVDPGFPAGRVATMLERSACRFVLGHGPVEGAGEVVTYADAVAGVTREDDPGIPVAAGQAAYIYFTSGSTGLPKGAVCEHAGMLNHLYAKIEDLRIAPGDVVAQTAPQCFDISLWQLLAAPMAGARTLIVEQEVILDVRRFAATLAERRVTVAQLVPSYLEAVLAHLDDEPRALPDLRFVSVTGEAVKKELLVRWFARFPGVGVLNAYGLTETHDDTNHELLERAPDGEGVPLGAAIPGARVYVVDENLWPVPLGSPGEIVFSGRCVAREYIGDPERTRLAFTGDPHRPGLRLYRSGDFGRWRPDGKLAFLGRRDAQVKIRGHRVELGEVEGRLLRVPGVRDGAVLVAESGGGPQLVAFYSAGADIPEDDLRASLGAALPVYMVPERFHRLDALPLTGNGKVDKKSLAVLARETPRPAGDLPPRTPAERRVAALWEQVLSLPAGRVGRGDDFFALGGTSLSAIRFLARLGRATTLRELADHPVLAAFAAHIDGGDRRMPTPVHHPDRPPILGVPQGAGPDWVRDHRDELYATVAEHGAVLLRGLDLTGLDGMRGYAKELLAEPAVEREGFAPRADHGHGLYSSAEWPPDQPMCMHHELSHSLTVPRLLLFGCLTAPAKGGVTGLADGQEVLARLGGALTERFEREGWLLQRHYGDDVGLPWQAAFGTGDRAEVERYCAENAIEYRWGPDGTLSTRQRRAAVLAHPLTGRRSWFNQIAFLNAWTMAPEVREYLLEVYGPERLPFNTSYGDGEPVGAAEVDLINKVYETCTLREPWRKGDLMIVDNLRMAHSREPYQGPREVVVAMGDPVRLAPR</sequence>
<comment type="caution">
    <text evidence="4">The sequence shown here is derived from an EMBL/GenBank/DDBJ whole genome shotgun (WGS) entry which is preliminary data.</text>
</comment>
<evidence type="ECO:0000256" key="1">
    <source>
        <dbReference type="ARBA" id="ARBA00023002"/>
    </source>
</evidence>
<dbReference type="InterPro" id="IPR009081">
    <property type="entry name" value="PP-bd_ACP"/>
</dbReference>
<keyword evidence="1" id="KW-0560">Oxidoreductase</keyword>
<dbReference type="Gene3D" id="3.60.130.10">
    <property type="entry name" value="Clavaminate synthase-like"/>
    <property type="match status" value="1"/>
</dbReference>
<dbReference type="SUPFAM" id="SSF52777">
    <property type="entry name" value="CoA-dependent acyltransferases"/>
    <property type="match status" value="1"/>
</dbReference>
<evidence type="ECO:0000259" key="3">
    <source>
        <dbReference type="PROSITE" id="PS50075"/>
    </source>
</evidence>
<dbReference type="SUPFAM" id="SSF56801">
    <property type="entry name" value="Acetyl-CoA synthetase-like"/>
    <property type="match status" value="1"/>
</dbReference>
<dbReference type="Proteomes" id="UP001596496">
    <property type="component" value="Unassembled WGS sequence"/>
</dbReference>
<dbReference type="Gene3D" id="3.30.300.30">
    <property type="match status" value="1"/>
</dbReference>
<keyword evidence="2" id="KW-0408">Iron</keyword>
<dbReference type="InterPro" id="IPR036736">
    <property type="entry name" value="ACP-like_sf"/>
</dbReference>
<dbReference type="PANTHER" id="PTHR45527:SF1">
    <property type="entry name" value="FATTY ACID SYNTHASE"/>
    <property type="match status" value="1"/>
</dbReference>
<dbReference type="Pfam" id="PF00501">
    <property type="entry name" value="AMP-binding"/>
    <property type="match status" value="1"/>
</dbReference>
<dbReference type="Pfam" id="PF02668">
    <property type="entry name" value="TauD"/>
    <property type="match status" value="1"/>
</dbReference>
<dbReference type="InterPro" id="IPR010071">
    <property type="entry name" value="AA_adenyl_dom"/>
</dbReference>
<dbReference type="Gene3D" id="3.30.559.30">
    <property type="entry name" value="Nonribosomal peptide synthetase, condensation domain"/>
    <property type="match status" value="1"/>
</dbReference>
<protein>
    <submittedName>
        <fullName evidence="4">Amino acid adenylation domain-containing protein</fullName>
    </submittedName>
</protein>
<dbReference type="SUPFAM" id="SSF51197">
    <property type="entry name" value="Clavaminate synthase-like"/>
    <property type="match status" value="1"/>
</dbReference>
<dbReference type="PANTHER" id="PTHR45527">
    <property type="entry name" value="NONRIBOSOMAL PEPTIDE SYNTHETASE"/>
    <property type="match status" value="1"/>
</dbReference>
<reference evidence="5" key="1">
    <citation type="journal article" date="2019" name="Int. J. Syst. Evol. Microbiol.">
        <title>The Global Catalogue of Microorganisms (GCM) 10K type strain sequencing project: providing services to taxonomists for standard genome sequencing and annotation.</title>
        <authorList>
            <consortium name="The Broad Institute Genomics Platform"/>
            <consortium name="The Broad Institute Genome Sequencing Center for Infectious Disease"/>
            <person name="Wu L."/>
            <person name="Ma J."/>
        </authorList>
    </citation>
    <scope>NUCLEOTIDE SEQUENCE [LARGE SCALE GENOMIC DNA]</scope>
    <source>
        <strain evidence="5">CECT 7649</strain>
    </source>
</reference>
<dbReference type="Pfam" id="PF13193">
    <property type="entry name" value="AMP-binding_C"/>
    <property type="match status" value="1"/>
</dbReference>
<dbReference type="Pfam" id="PF00550">
    <property type="entry name" value="PP-binding"/>
    <property type="match status" value="1"/>
</dbReference>
<dbReference type="InterPro" id="IPR042099">
    <property type="entry name" value="ANL_N_sf"/>
</dbReference>
<dbReference type="InterPro" id="IPR042098">
    <property type="entry name" value="TauD-like_sf"/>
</dbReference>
<dbReference type="PROSITE" id="PS00455">
    <property type="entry name" value="AMP_BINDING"/>
    <property type="match status" value="1"/>
</dbReference>
<keyword evidence="5" id="KW-1185">Reference proteome</keyword>
<evidence type="ECO:0000313" key="5">
    <source>
        <dbReference type="Proteomes" id="UP001596496"/>
    </source>
</evidence>
<dbReference type="CDD" id="cd05930">
    <property type="entry name" value="A_NRPS"/>
    <property type="match status" value="1"/>
</dbReference>
<gene>
    <name evidence="4" type="ORF">ACFQSB_30575</name>
</gene>
<dbReference type="InterPro" id="IPR045851">
    <property type="entry name" value="AMP-bd_C_sf"/>
</dbReference>
<dbReference type="PROSITE" id="PS50075">
    <property type="entry name" value="CARRIER"/>
    <property type="match status" value="1"/>
</dbReference>
<dbReference type="NCBIfam" id="TIGR01733">
    <property type="entry name" value="AA-adenyl-dom"/>
    <property type="match status" value="1"/>
</dbReference>
<dbReference type="InterPro" id="IPR000873">
    <property type="entry name" value="AMP-dep_synth/lig_dom"/>
</dbReference>
<accession>A0ABW2PDM6</accession>
<dbReference type="EMBL" id="JBHTCG010000028">
    <property type="protein sequence ID" value="MFC7386587.1"/>
    <property type="molecule type" value="Genomic_DNA"/>
</dbReference>
<dbReference type="InterPro" id="IPR020845">
    <property type="entry name" value="AMP-binding_CS"/>
</dbReference>
<feature type="domain" description="Carrier" evidence="3">
    <location>
        <begin position="691"/>
        <end position="764"/>
    </location>
</feature>
<dbReference type="InterPro" id="IPR025110">
    <property type="entry name" value="AMP-bd_C"/>
</dbReference>
<organism evidence="4 5">
    <name type="scientific">Sphaerisporangium rhizosphaerae</name>
    <dbReference type="NCBI Taxonomy" id="2269375"/>
    <lineage>
        <taxon>Bacteria</taxon>
        <taxon>Bacillati</taxon>
        <taxon>Actinomycetota</taxon>
        <taxon>Actinomycetes</taxon>
        <taxon>Streptosporangiales</taxon>
        <taxon>Streptosporangiaceae</taxon>
        <taxon>Sphaerisporangium</taxon>
    </lineage>
</organism>
<evidence type="ECO:0000313" key="4">
    <source>
        <dbReference type="EMBL" id="MFC7386587.1"/>
    </source>
</evidence>
<evidence type="ECO:0000256" key="2">
    <source>
        <dbReference type="ARBA" id="ARBA00023004"/>
    </source>
</evidence>
<dbReference type="RefSeq" id="WP_380830310.1">
    <property type="nucleotide sequence ID" value="NZ_JBHTCG010000028.1"/>
</dbReference>